<name>A0A9D9N1Z5_9SPIR</name>
<dbReference type="AlphaFoldDB" id="A0A9D9N1Z5"/>
<feature type="non-terminal residue" evidence="1">
    <location>
        <position position="569"/>
    </location>
</feature>
<gene>
    <name evidence="1" type="ORF">IAA81_04270</name>
</gene>
<evidence type="ECO:0000313" key="2">
    <source>
        <dbReference type="Proteomes" id="UP000823638"/>
    </source>
</evidence>
<sequence length="569" mass="67436">MVRPDWNIFEAKFSENPTKNFEWFCYLLFCEEFNQPYGVPRLYNQPGIETELISVGEDKIGWQAKYFTAKINHNDIKDSIEKTIRIYPEITKLILYTNKDWGASKDGKYPAARQRIIDFCSQNNLVLEERCASYFDKIVSDVKYQQITSFFFSYEHETRQAIQKQISSQGTQRISNHTEKYEKQIDEQYGNNKIRSIHSLNPLIDLLKEKIAKTKFEDLPDFYLKGVAGIGKSEELKKTYNHFITVFSKPEAFQNYQYVFIPIFCDLKQYQKGFFNFEDKEGFYLLFLDSLDELSDEKILDLSKTLKNIKSNYKFVKFIISGRNASFLSTFFENENVSELFLNTYIDEKLGLLLRQYKGSFFESLVTIPFYREFIETGEAKQITSYKEFFNSFVYKKLNEDKQKHGYVENISPRTSEMSPIDLEEIKKGLKKLVSKMNRNGTKRFSVSDLHQYLQCNNLSFVLNSSLFDYKSENEIYFISNIFFEYFYALSLKKKPYRQIKKEFINTNGSIRVSNLNILYILINNLTPNDWLYRRLERLLSRFSPAYILLADFKAFPSDVRFKKYVQII</sequence>
<organism evidence="1 2">
    <name type="scientific">Candidatus Gallitreponema excrementavium</name>
    <dbReference type="NCBI Taxonomy" id="2840840"/>
    <lineage>
        <taxon>Bacteria</taxon>
        <taxon>Pseudomonadati</taxon>
        <taxon>Spirochaetota</taxon>
        <taxon>Spirochaetia</taxon>
        <taxon>Spirochaetales</taxon>
        <taxon>Candidatus Gallitreponema</taxon>
    </lineage>
</organism>
<reference evidence="1" key="2">
    <citation type="journal article" date="2021" name="PeerJ">
        <title>Extensive microbial diversity within the chicken gut microbiome revealed by metagenomics and culture.</title>
        <authorList>
            <person name="Gilroy R."/>
            <person name="Ravi A."/>
            <person name="Getino M."/>
            <person name="Pursley I."/>
            <person name="Horton D.L."/>
            <person name="Alikhan N.F."/>
            <person name="Baker D."/>
            <person name="Gharbi K."/>
            <person name="Hall N."/>
            <person name="Watson M."/>
            <person name="Adriaenssens E.M."/>
            <person name="Foster-Nyarko E."/>
            <person name="Jarju S."/>
            <person name="Secka A."/>
            <person name="Antonio M."/>
            <person name="Oren A."/>
            <person name="Chaudhuri R.R."/>
            <person name="La Ragione R."/>
            <person name="Hildebrand F."/>
            <person name="Pallen M.J."/>
        </authorList>
    </citation>
    <scope>NUCLEOTIDE SEQUENCE</scope>
    <source>
        <strain evidence="1">10532</strain>
    </source>
</reference>
<reference evidence="1" key="1">
    <citation type="submission" date="2020-10" db="EMBL/GenBank/DDBJ databases">
        <authorList>
            <person name="Gilroy R."/>
        </authorList>
    </citation>
    <scope>NUCLEOTIDE SEQUENCE</scope>
    <source>
        <strain evidence="1">10532</strain>
    </source>
</reference>
<dbReference type="SUPFAM" id="SSF52540">
    <property type="entry name" value="P-loop containing nucleoside triphosphate hydrolases"/>
    <property type="match status" value="1"/>
</dbReference>
<dbReference type="EMBL" id="JADIMM010000060">
    <property type="protein sequence ID" value="MBO8457427.1"/>
    <property type="molecule type" value="Genomic_DNA"/>
</dbReference>
<dbReference type="Proteomes" id="UP000823638">
    <property type="component" value="Unassembled WGS sequence"/>
</dbReference>
<proteinExistence type="predicted"/>
<evidence type="ECO:0000313" key="1">
    <source>
        <dbReference type="EMBL" id="MBO8457427.1"/>
    </source>
</evidence>
<dbReference type="InterPro" id="IPR027417">
    <property type="entry name" value="P-loop_NTPase"/>
</dbReference>
<accession>A0A9D9N1Z5</accession>
<protein>
    <submittedName>
        <fullName evidence="1">Uncharacterized protein</fullName>
    </submittedName>
</protein>
<comment type="caution">
    <text evidence="1">The sequence shown here is derived from an EMBL/GenBank/DDBJ whole genome shotgun (WGS) entry which is preliminary data.</text>
</comment>